<name>A0AAV3YG87_9GAST</name>
<keyword evidence="2" id="KW-1185">Reference proteome</keyword>
<proteinExistence type="predicted"/>
<reference evidence="1 2" key="1">
    <citation type="journal article" date="2021" name="Elife">
        <title>Chloroplast acquisition without the gene transfer in kleptoplastic sea slugs, Plakobranchus ocellatus.</title>
        <authorList>
            <person name="Maeda T."/>
            <person name="Takahashi S."/>
            <person name="Yoshida T."/>
            <person name="Shimamura S."/>
            <person name="Takaki Y."/>
            <person name="Nagai Y."/>
            <person name="Toyoda A."/>
            <person name="Suzuki Y."/>
            <person name="Arimoto A."/>
            <person name="Ishii H."/>
            <person name="Satoh N."/>
            <person name="Nishiyama T."/>
            <person name="Hasebe M."/>
            <person name="Maruyama T."/>
            <person name="Minagawa J."/>
            <person name="Obokata J."/>
            <person name="Shigenobu S."/>
        </authorList>
    </citation>
    <scope>NUCLEOTIDE SEQUENCE [LARGE SCALE GENOMIC DNA]</scope>
</reference>
<sequence>MHGILQVQRQAVASSGYWPVLGILYVTRPSFARIFCSGYLSIRGHTEAKKREITMVVNESCHAQKTEEPYPSFSSHSCCSWVEKLMQSFDSTNLASQLHCHK</sequence>
<organism evidence="1 2">
    <name type="scientific">Plakobranchus ocellatus</name>
    <dbReference type="NCBI Taxonomy" id="259542"/>
    <lineage>
        <taxon>Eukaryota</taxon>
        <taxon>Metazoa</taxon>
        <taxon>Spiralia</taxon>
        <taxon>Lophotrochozoa</taxon>
        <taxon>Mollusca</taxon>
        <taxon>Gastropoda</taxon>
        <taxon>Heterobranchia</taxon>
        <taxon>Euthyneura</taxon>
        <taxon>Panpulmonata</taxon>
        <taxon>Sacoglossa</taxon>
        <taxon>Placobranchoidea</taxon>
        <taxon>Plakobranchidae</taxon>
        <taxon>Plakobranchus</taxon>
    </lineage>
</organism>
<dbReference type="EMBL" id="BLXT01000945">
    <property type="protein sequence ID" value="GFN81734.1"/>
    <property type="molecule type" value="Genomic_DNA"/>
</dbReference>
<dbReference type="AlphaFoldDB" id="A0AAV3YG87"/>
<comment type="caution">
    <text evidence="1">The sequence shown here is derived from an EMBL/GenBank/DDBJ whole genome shotgun (WGS) entry which is preliminary data.</text>
</comment>
<gene>
    <name evidence="1" type="ORF">PoB_000824000</name>
</gene>
<dbReference type="Proteomes" id="UP000735302">
    <property type="component" value="Unassembled WGS sequence"/>
</dbReference>
<protein>
    <submittedName>
        <fullName evidence="1">Uncharacterized protein</fullName>
    </submittedName>
</protein>
<accession>A0AAV3YG87</accession>
<evidence type="ECO:0000313" key="1">
    <source>
        <dbReference type="EMBL" id="GFN81734.1"/>
    </source>
</evidence>
<evidence type="ECO:0000313" key="2">
    <source>
        <dbReference type="Proteomes" id="UP000735302"/>
    </source>
</evidence>